<keyword evidence="2" id="KW-1185">Reference proteome</keyword>
<comment type="caution">
    <text evidence="1">The sequence shown here is derived from an EMBL/GenBank/DDBJ whole genome shotgun (WGS) entry which is preliminary data.</text>
</comment>
<dbReference type="Proteomes" id="UP000439903">
    <property type="component" value="Unassembled WGS sequence"/>
</dbReference>
<protein>
    <submittedName>
        <fullName evidence="1">Uncharacterized protein</fullName>
    </submittedName>
</protein>
<evidence type="ECO:0000313" key="1">
    <source>
        <dbReference type="EMBL" id="KAF0413751.1"/>
    </source>
</evidence>
<organism evidence="1 2">
    <name type="scientific">Gigaspora margarita</name>
    <dbReference type="NCBI Taxonomy" id="4874"/>
    <lineage>
        <taxon>Eukaryota</taxon>
        <taxon>Fungi</taxon>
        <taxon>Fungi incertae sedis</taxon>
        <taxon>Mucoromycota</taxon>
        <taxon>Glomeromycotina</taxon>
        <taxon>Glomeromycetes</taxon>
        <taxon>Diversisporales</taxon>
        <taxon>Gigasporaceae</taxon>
        <taxon>Gigaspora</taxon>
    </lineage>
</organism>
<name>A0A8H4A487_GIGMA</name>
<evidence type="ECO:0000313" key="2">
    <source>
        <dbReference type="Proteomes" id="UP000439903"/>
    </source>
</evidence>
<reference evidence="1 2" key="1">
    <citation type="journal article" date="2019" name="Environ. Microbiol.">
        <title>At the nexus of three kingdoms: the genome of the mycorrhizal fungus Gigaspora margarita provides insights into plant, endobacterial and fungal interactions.</title>
        <authorList>
            <person name="Venice F."/>
            <person name="Ghignone S."/>
            <person name="Salvioli di Fossalunga A."/>
            <person name="Amselem J."/>
            <person name="Novero M."/>
            <person name="Xianan X."/>
            <person name="Sedzielewska Toro K."/>
            <person name="Morin E."/>
            <person name="Lipzen A."/>
            <person name="Grigoriev I.V."/>
            <person name="Henrissat B."/>
            <person name="Martin F.M."/>
            <person name="Bonfante P."/>
        </authorList>
    </citation>
    <scope>NUCLEOTIDE SEQUENCE [LARGE SCALE GENOMIC DNA]</scope>
    <source>
        <strain evidence="1 2">BEG34</strain>
    </source>
</reference>
<dbReference type="EMBL" id="WTPW01001795">
    <property type="protein sequence ID" value="KAF0413751.1"/>
    <property type="molecule type" value="Genomic_DNA"/>
</dbReference>
<dbReference type="OrthoDB" id="2436351at2759"/>
<accession>A0A8H4A487</accession>
<gene>
    <name evidence="1" type="ORF">F8M41_007753</name>
</gene>
<proteinExistence type="predicted"/>
<sequence>MNQHLQTRSELSTRGLLTNVFLETSVEHVRNPDQTAELDTSLISTNEAEVKSRKTRRPYITRDIAEEVLKKYQMRALAGKKLTYNDVDVLDFFRSNMNKDKTAKSMYHIDVITSIIPTALSFLPDYFKRFIANQPHDQDSEIKAVCFATELSINKFVVNCEEVVFQFLEKFSDIGDLESLTRCLNENPINMSNASNDLIYVPTLFDHFLYKNDILLQSMSESELNVEDTIVTMDLHHVDVSRIMEGFSKLVVGTKTILSWKVWTKKNTMIFMRH</sequence>
<dbReference type="AlphaFoldDB" id="A0A8H4A487"/>